<organism evidence="1 2">
    <name type="scientific">Melastoma candidum</name>
    <dbReference type="NCBI Taxonomy" id="119954"/>
    <lineage>
        <taxon>Eukaryota</taxon>
        <taxon>Viridiplantae</taxon>
        <taxon>Streptophyta</taxon>
        <taxon>Embryophyta</taxon>
        <taxon>Tracheophyta</taxon>
        <taxon>Spermatophyta</taxon>
        <taxon>Magnoliopsida</taxon>
        <taxon>eudicotyledons</taxon>
        <taxon>Gunneridae</taxon>
        <taxon>Pentapetalae</taxon>
        <taxon>rosids</taxon>
        <taxon>malvids</taxon>
        <taxon>Myrtales</taxon>
        <taxon>Melastomataceae</taxon>
        <taxon>Melastomatoideae</taxon>
        <taxon>Melastomateae</taxon>
        <taxon>Melastoma</taxon>
    </lineage>
</organism>
<comment type="caution">
    <text evidence="1">The sequence shown here is derived from an EMBL/GenBank/DDBJ whole genome shotgun (WGS) entry which is preliminary data.</text>
</comment>
<dbReference type="Proteomes" id="UP001057402">
    <property type="component" value="Chromosome 12"/>
</dbReference>
<sequence>MGNIPALPIILILPFLYAAALTVPVPKVSGENLTELCSRAVDPTFCVESLESDPRTAASDLRGLANISVGLATSNVTAARRLVERLAEQEADPVLRGRYEQCSGLYREAVKELKKAERSVGKGDFGGMGEWASMVLEKSEDCSDEFTVPPEEPAQLKESNRNVQHLCNVMYVIAVAIVG</sequence>
<proteinExistence type="predicted"/>
<evidence type="ECO:0000313" key="2">
    <source>
        <dbReference type="Proteomes" id="UP001057402"/>
    </source>
</evidence>
<reference evidence="2" key="1">
    <citation type="journal article" date="2023" name="Front. Plant Sci.">
        <title>Chromosomal-level genome assembly of Melastoma candidum provides insights into trichome evolution.</title>
        <authorList>
            <person name="Zhong Y."/>
            <person name="Wu W."/>
            <person name="Sun C."/>
            <person name="Zou P."/>
            <person name="Liu Y."/>
            <person name="Dai S."/>
            <person name="Zhou R."/>
        </authorList>
    </citation>
    <scope>NUCLEOTIDE SEQUENCE [LARGE SCALE GENOMIC DNA]</scope>
</reference>
<accession>A0ACB9KZP7</accession>
<keyword evidence="2" id="KW-1185">Reference proteome</keyword>
<gene>
    <name evidence="1" type="ORF">MLD38_038686</name>
</gene>
<evidence type="ECO:0000313" key="1">
    <source>
        <dbReference type="EMBL" id="KAI4303004.1"/>
    </source>
</evidence>
<name>A0ACB9KZP7_9MYRT</name>
<dbReference type="EMBL" id="CM042891">
    <property type="protein sequence ID" value="KAI4303004.1"/>
    <property type="molecule type" value="Genomic_DNA"/>
</dbReference>
<protein>
    <submittedName>
        <fullName evidence="1">Uncharacterized protein</fullName>
    </submittedName>
</protein>